<reference evidence="12" key="3">
    <citation type="submission" date="2025-09" db="UniProtKB">
        <authorList>
            <consortium name="Ensembl"/>
        </authorList>
    </citation>
    <scope>IDENTIFICATION</scope>
</reference>
<proteinExistence type="predicted"/>
<dbReference type="GO" id="GO:0006281">
    <property type="term" value="P:DNA repair"/>
    <property type="evidence" value="ECO:0007669"/>
    <property type="project" value="UniProtKB-KW"/>
</dbReference>
<dbReference type="Pfam" id="PF23294">
    <property type="entry name" value="BRCT_TopB1_SLF1"/>
    <property type="match status" value="1"/>
</dbReference>
<reference evidence="12 13" key="1">
    <citation type="submission" date="2020-10" db="EMBL/GenBank/DDBJ databases">
        <title>Pygocentrus nattereri (red-bellied piranha) genome, fPygNat1, primary haplotype.</title>
        <authorList>
            <person name="Myers G."/>
            <person name="Meyer A."/>
            <person name="Karagic N."/>
            <person name="Pippel M."/>
            <person name="Winkler S."/>
            <person name="Tracey A."/>
            <person name="Wood J."/>
            <person name="Formenti G."/>
            <person name="Howe K."/>
            <person name="Fedrigo O."/>
            <person name="Jarvis E.D."/>
        </authorList>
    </citation>
    <scope>NUCLEOTIDE SEQUENCE [LARGE SCALE GENOMIC DNA]</scope>
</reference>
<dbReference type="Pfam" id="PF16770">
    <property type="entry name" value="RTT107_BRCT_5"/>
    <property type="match status" value="1"/>
</dbReference>
<sequence length="806" mass="88994">MVGNKYVFQMTGVRNLQQKRELLQGIRRLRGKYIGGSEYQETMTHLIVTRLVASEKFIAACAGGKWIVTPEFVLDSVKQQAWLSEASYELNLSANLKALAITNPLQKWREKVARGFVSGAFQGWVVRLDIEDTGKRGMFKRILKAGKAVVCTDKSATQAVTHVFTKDGSKMSQNVRAPYHTISFIAHHLFGVATVDFSNVCSLVECGLFPQAMEDVQCSLQPGVLPPASALHACMQHALHGEAQSYFLSMFSTVLNDILRNNPTWRSPGSVKYFLQILQCPQCKNGVWPLLQTSVRFCLSSAATCHSLPSPAPSELLRFHGNLQAFFLRLFQLELRAAISCGGGSRTSVLYSMFWNVWEKSILSSRALQQLAELLVEATLWGLHSTQEWKGRLLATLQEILAVVVEYWAQEHSKLNSRLVDKGFQDLAEYIAILCQDLHPDTLKELVPALPSPRLRMLTVEAIYRNICSRNGLFIHPEPLSLLKIVSSYLKALGQLCGCSLMHAHNRRAERSISTGSDSQVSNTGEKDRVGGSGSGKENIPRGFHRVNPAGETLLHRACKRNQVETVLHILSLPGTDVNVKDHAGWTPLHEACNHGSSECVEVLLQNCPGLQLDSQVKGVSPLHDALLNQHTDIAKMLLRHAGSSLLQLRDDFGCTPLDLVSSALREELQRCAQEADSALEVQCSEVRDLAFIEGCSCLLSCLLLSYLLEHHIPSYEAPDPPLELSPSIAQALITTSPETVASSWGDSRAVSLAEDLRTLMSMEQYVLQVNPALMHCQGPHTSVFVQLLKDLQADGVALLNGQPEL</sequence>
<evidence type="ECO:0000256" key="5">
    <source>
        <dbReference type="ARBA" id="ARBA00022763"/>
    </source>
</evidence>
<dbReference type="Proteomes" id="UP001501920">
    <property type="component" value="Chromosome 20"/>
</dbReference>
<dbReference type="InterPro" id="IPR057595">
    <property type="entry name" value="TopB1_SLF1_BRCT"/>
</dbReference>
<keyword evidence="6" id="KW-0234">DNA repair</keyword>
<dbReference type="PROSITE" id="PS50172">
    <property type="entry name" value="BRCT"/>
    <property type="match status" value="1"/>
</dbReference>
<keyword evidence="9" id="KW-0040">ANK repeat</keyword>
<reference evidence="12" key="2">
    <citation type="submission" date="2025-08" db="UniProtKB">
        <authorList>
            <consortium name="Ensembl"/>
        </authorList>
    </citation>
    <scope>IDENTIFICATION</scope>
</reference>
<dbReference type="InterPro" id="IPR001357">
    <property type="entry name" value="BRCT_dom"/>
</dbReference>
<dbReference type="Gene3D" id="3.40.50.10190">
    <property type="entry name" value="BRCT domain"/>
    <property type="match status" value="2"/>
</dbReference>
<dbReference type="InterPro" id="IPR036420">
    <property type="entry name" value="BRCT_dom_sf"/>
</dbReference>
<dbReference type="GO" id="GO:2000781">
    <property type="term" value="P:positive regulation of double-strand break repair"/>
    <property type="evidence" value="ECO:0007669"/>
    <property type="project" value="InterPro"/>
</dbReference>
<feature type="repeat" description="ANK" evidence="9">
    <location>
        <begin position="550"/>
        <end position="583"/>
    </location>
</feature>
<feature type="repeat" description="ANK" evidence="9">
    <location>
        <begin position="584"/>
        <end position="616"/>
    </location>
</feature>
<evidence type="ECO:0000256" key="9">
    <source>
        <dbReference type="PROSITE-ProRule" id="PRU00023"/>
    </source>
</evidence>
<evidence type="ECO:0000256" key="1">
    <source>
        <dbReference type="ARBA" id="ARBA00004123"/>
    </source>
</evidence>
<evidence type="ECO:0000259" key="11">
    <source>
        <dbReference type="PROSITE" id="PS50172"/>
    </source>
</evidence>
<dbReference type="PANTHER" id="PTHR46677:SF1">
    <property type="entry name" value="SMC5-SMC6 COMPLEX LOCALIZATION FACTOR PROTEIN 1"/>
    <property type="match status" value="1"/>
</dbReference>
<evidence type="ECO:0000256" key="6">
    <source>
        <dbReference type="ARBA" id="ARBA00023204"/>
    </source>
</evidence>
<dbReference type="Gene3D" id="1.25.40.20">
    <property type="entry name" value="Ankyrin repeat-containing domain"/>
    <property type="match status" value="1"/>
</dbReference>
<dbReference type="PANTHER" id="PTHR46677">
    <property type="entry name" value="SMC5-SMC6 COMPLEX LOCALIZATION FACTOR PROTEIN 1"/>
    <property type="match status" value="1"/>
</dbReference>
<dbReference type="SUPFAM" id="SSF48403">
    <property type="entry name" value="Ankyrin repeat"/>
    <property type="match status" value="1"/>
</dbReference>
<protein>
    <recommendedName>
        <fullName evidence="11">BRCT domain-containing protein</fullName>
    </recommendedName>
</protein>
<dbReference type="GO" id="GO:1990166">
    <property type="term" value="P:protein localization to site of double-strand break"/>
    <property type="evidence" value="ECO:0007669"/>
    <property type="project" value="TreeGrafter"/>
</dbReference>
<dbReference type="CDD" id="cd17738">
    <property type="entry name" value="BRCT_TopBP1_rpt7"/>
    <property type="match status" value="1"/>
</dbReference>
<feature type="compositionally biased region" description="Polar residues" evidence="10">
    <location>
        <begin position="512"/>
        <end position="524"/>
    </location>
</feature>
<dbReference type="InterPro" id="IPR002110">
    <property type="entry name" value="Ankyrin_rpt"/>
</dbReference>
<dbReference type="PROSITE" id="PS50088">
    <property type="entry name" value="ANK_REPEAT"/>
    <property type="match status" value="3"/>
</dbReference>
<dbReference type="RefSeq" id="XP_037387672.1">
    <property type="nucleotide sequence ID" value="XM_037531775.1"/>
</dbReference>
<dbReference type="GO" id="GO:0005634">
    <property type="term" value="C:nucleus"/>
    <property type="evidence" value="ECO:0007669"/>
    <property type="project" value="UniProtKB-SubCell"/>
</dbReference>
<keyword evidence="3" id="KW-0963">Cytoplasm</keyword>
<keyword evidence="13" id="KW-1185">Reference proteome</keyword>
<feature type="domain" description="BRCT" evidence="11">
    <location>
        <begin position="1"/>
        <end position="90"/>
    </location>
</feature>
<evidence type="ECO:0000256" key="3">
    <source>
        <dbReference type="ARBA" id="ARBA00022490"/>
    </source>
</evidence>
<dbReference type="InterPro" id="IPR036770">
    <property type="entry name" value="Ankyrin_rpt-contain_sf"/>
</dbReference>
<evidence type="ECO:0000313" key="12">
    <source>
        <dbReference type="Ensembl" id="ENSPNAP00000054442.1"/>
    </source>
</evidence>
<keyword evidence="5" id="KW-0227">DNA damage</keyword>
<feature type="region of interest" description="Disordered" evidence="10">
    <location>
        <begin position="510"/>
        <end position="544"/>
    </location>
</feature>
<dbReference type="SMART" id="SM00248">
    <property type="entry name" value="ANK"/>
    <property type="match status" value="4"/>
</dbReference>
<dbReference type="GO" id="GO:0035861">
    <property type="term" value="C:site of double-strand break"/>
    <property type="evidence" value="ECO:0007669"/>
    <property type="project" value="TreeGrafter"/>
</dbReference>
<keyword evidence="8" id="KW-0539">Nucleus</keyword>
<evidence type="ECO:0000256" key="7">
    <source>
        <dbReference type="ARBA" id="ARBA00023212"/>
    </source>
</evidence>
<keyword evidence="4" id="KW-0677">Repeat</keyword>
<gene>
    <name evidence="12" type="primary">SLF1</name>
</gene>
<dbReference type="SUPFAM" id="SSF52113">
    <property type="entry name" value="BRCT domain"/>
    <property type="match status" value="1"/>
</dbReference>
<feature type="repeat" description="ANK" evidence="9">
    <location>
        <begin position="618"/>
        <end position="641"/>
    </location>
</feature>
<evidence type="ECO:0000313" key="13">
    <source>
        <dbReference type="Proteomes" id="UP001501920"/>
    </source>
</evidence>
<dbReference type="GeneTree" id="ENSGT00940000158953"/>
<evidence type="ECO:0000256" key="8">
    <source>
        <dbReference type="ARBA" id="ARBA00023242"/>
    </source>
</evidence>
<dbReference type="Ensembl" id="ENSPNAT00000049969.1">
    <property type="protein sequence ID" value="ENSPNAP00000054442.1"/>
    <property type="gene ID" value="ENSPNAG00000004118.2"/>
</dbReference>
<dbReference type="PROSITE" id="PS50297">
    <property type="entry name" value="ANK_REP_REGION"/>
    <property type="match status" value="3"/>
</dbReference>
<dbReference type="InterPro" id="IPR042479">
    <property type="entry name" value="Slf1"/>
</dbReference>
<name>A0AAR2JW24_PYGNA</name>
<organism evidence="12 13">
    <name type="scientific">Pygocentrus nattereri</name>
    <name type="common">Red-bellied piranha</name>
    <dbReference type="NCBI Taxonomy" id="42514"/>
    <lineage>
        <taxon>Eukaryota</taxon>
        <taxon>Metazoa</taxon>
        <taxon>Chordata</taxon>
        <taxon>Craniata</taxon>
        <taxon>Vertebrata</taxon>
        <taxon>Euteleostomi</taxon>
        <taxon>Actinopterygii</taxon>
        <taxon>Neopterygii</taxon>
        <taxon>Teleostei</taxon>
        <taxon>Ostariophysi</taxon>
        <taxon>Characiformes</taxon>
        <taxon>Characoidei</taxon>
        <taxon>Pygocentrus</taxon>
    </lineage>
</organism>
<dbReference type="GO" id="GO:0005813">
    <property type="term" value="C:centrosome"/>
    <property type="evidence" value="ECO:0007669"/>
    <property type="project" value="UniProtKB-SubCell"/>
</dbReference>
<keyword evidence="7" id="KW-0206">Cytoskeleton</keyword>
<dbReference type="GeneID" id="108423669"/>
<evidence type="ECO:0000256" key="10">
    <source>
        <dbReference type="SAM" id="MobiDB-lite"/>
    </source>
</evidence>
<comment type="subcellular location">
    <subcellularLocation>
        <location evidence="2">Cytoplasm</location>
        <location evidence="2">Cytoskeleton</location>
        <location evidence="2">Microtubule organizing center</location>
        <location evidence="2">Centrosome</location>
    </subcellularLocation>
    <subcellularLocation>
        <location evidence="1">Nucleus</location>
    </subcellularLocation>
</comment>
<evidence type="ECO:0000256" key="4">
    <source>
        <dbReference type="ARBA" id="ARBA00022737"/>
    </source>
</evidence>
<dbReference type="Pfam" id="PF12796">
    <property type="entry name" value="Ank_2"/>
    <property type="match status" value="1"/>
</dbReference>
<evidence type="ECO:0000256" key="2">
    <source>
        <dbReference type="ARBA" id="ARBA00004300"/>
    </source>
</evidence>
<dbReference type="AlphaFoldDB" id="A0AAR2JW24"/>
<accession>A0AAR2JW24</accession>